<dbReference type="KEGG" id="spar:SPRG_04919"/>
<evidence type="ECO:0000313" key="1">
    <source>
        <dbReference type="EMBL" id="KDO29805.1"/>
    </source>
</evidence>
<dbReference type="OMA" id="PMATFAY"/>
<dbReference type="RefSeq" id="XP_012199448.1">
    <property type="nucleotide sequence ID" value="XM_012344058.1"/>
</dbReference>
<dbReference type="GeneID" id="24127335"/>
<organism evidence="1 2">
    <name type="scientific">Saprolegnia parasitica (strain CBS 223.65)</name>
    <dbReference type="NCBI Taxonomy" id="695850"/>
    <lineage>
        <taxon>Eukaryota</taxon>
        <taxon>Sar</taxon>
        <taxon>Stramenopiles</taxon>
        <taxon>Oomycota</taxon>
        <taxon>Saprolegniomycetes</taxon>
        <taxon>Saprolegniales</taxon>
        <taxon>Saprolegniaceae</taxon>
        <taxon>Saprolegnia</taxon>
    </lineage>
</organism>
<proteinExistence type="predicted"/>
<dbReference type="OrthoDB" id="73227at2759"/>
<dbReference type="STRING" id="695850.A0A067CKT9"/>
<evidence type="ECO:0000313" key="2">
    <source>
        <dbReference type="Proteomes" id="UP000030745"/>
    </source>
</evidence>
<sequence>MDIARLLAPLDHDDTDDFDDDNTLHDNLRNGAWSWVEERYTMTLIEAFLLGAFPSLLPGTTLRGFLASHLQCVPMRVSKKLASGSLAGKTVIKKLGKSRYVPNDSLDNAHVLHKLHLLQRTFDQACKLEAMHPSSRRLSPRRPTSPVSPSRMGHWPLKEEMYLQKLISCFLNGYLDLAPGTTLRAYLADQLDCSPMRVSKKLGSGMLLGRYVPRRLGSTAYIPNRHPTAAFAHAAHEAQTQLATLRKLSFACLH</sequence>
<dbReference type="VEuPathDB" id="FungiDB:SPRG_04919"/>
<dbReference type="PANTHER" id="PTHR35213">
    <property type="entry name" value="RING-TYPE DOMAIN-CONTAINING PROTEIN-RELATED"/>
    <property type="match status" value="1"/>
</dbReference>
<reference evidence="1 2" key="1">
    <citation type="journal article" date="2013" name="PLoS Genet.">
        <title>Distinctive expansion of potential virulence genes in the genome of the oomycete fish pathogen Saprolegnia parasitica.</title>
        <authorList>
            <person name="Jiang R.H."/>
            <person name="de Bruijn I."/>
            <person name="Haas B.J."/>
            <person name="Belmonte R."/>
            <person name="Lobach L."/>
            <person name="Christie J."/>
            <person name="van den Ackerveken G."/>
            <person name="Bottin A."/>
            <person name="Bulone V."/>
            <person name="Diaz-Moreno S.M."/>
            <person name="Dumas B."/>
            <person name="Fan L."/>
            <person name="Gaulin E."/>
            <person name="Govers F."/>
            <person name="Grenville-Briggs L.J."/>
            <person name="Horner N.R."/>
            <person name="Levin J.Z."/>
            <person name="Mammella M."/>
            <person name="Meijer H.J."/>
            <person name="Morris P."/>
            <person name="Nusbaum C."/>
            <person name="Oome S."/>
            <person name="Phillips A.J."/>
            <person name="van Rooyen D."/>
            <person name="Rzeszutek E."/>
            <person name="Saraiva M."/>
            <person name="Secombes C.J."/>
            <person name="Seidl M.F."/>
            <person name="Snel B."/>
            <person name="Stassen J.H."/>
            <person name="Sykes S."/>
            <person name="Tripathy S."/>
            <person name="van den Berg H."/>
            <person name="Vega-Arreguin J.C."/>
            <person name="Wawra S."/>
            <person name="Young S.K."/>
            <person name="Zeng Q."/>
            <person name="Dieguez-Uribeondo J."/>
            <person name="Russ C."/>
            <person name="Tyler B.M."/>
            <person name="van West P."/>
        </authorList>
    </citation>
    <scope>NUCLEOTIDE SEQUENCE [LARGE SCALE GENOMIC DNA]</scope>
    <source>
        <strain evidence="1 2">CBS 223.65</strain>
    </source>
</reference>
<dbReference type="Proteomes" id="UP000030745">
    <property type="component" value="Unassembled WGS sequence"/>
</dbReference>
<name>A0A067CKT9_SAPPC</name>
<gene>
    <name evidence="1" type="ORF">SPRG_04919</name>
</gene>
<dbReference type="PANTHER" id="PTHR35213:SF3">
    <property type="entry name" value="MYB-LIKE DOMAIN-CONTAINING PROTEIN"/>
    <property type="match status" value="1"/>
</dbReference>
<accession>A0A067CKT9</accession>
<dbReference type="AlphaFoldDB" id="A0A067CKT9"/>
<protein>
    <submittedName>
        <fullName evidence="1">Uncharacterized protein</fullName>
    </submittedName>
</protein>
<dbReference type="EMBL" id="KK583204">
    <property type="protein sequence ID" value="KDO29805.1"/>
    <property type="molecule type" value="Genomic_DNA"/>
</dbReference>
<keyword evidence="2" id="KW-1185">Reference proteome</keyword>